<evidence type="ECO:0000313" key="2">
    <source>
        <dbReference type="EMBL" id="PHQ36395.1"/>
    </source>
</evidence>
<keyword evidence="1" id="KW-0472">Membrane</keyword>
<reference evidence="2 3" key="1">
    <citation type="submission" date="2017-06" db="EMBL/GenBank/DDBJ databases">
        <title>Description of Rhodopirellula bahusiensis sp. nov.</title>
        <authorList>
            <person name="Kizina J."/>
            <person name="Harder J."/>
        </authorList>
    </citation>
    <scope>NUCLEOTIDE SEQUENCE [LARGE SCALE GENOMIC DNA]</scope>
    <source>
        <strain evidence="2 3">SWK21</strain>
    </source>
</reference>
<dbReference type="Proteomes" id="UP000225740">
    <property type="component" value="Unassembled WGS sequence"/>
</dbReference>
<accession>A0A2G1WBI2</accession>
<gene>
    <name evidence="2" type="ORF">CEE69_03055</name>
</gene>
<organism evidence="2 3">
    <name type="scientific">Rhodopirellula bahusiensis</name>
    <dbReference type="NCBI Taxonomy" id="2014065"/>
    <lineage>
        <taxon>Bacteria</taxon>
        <taxon>Pseudomonadati</taxon>
        <taxon>Planctomycetota</taxon>
        <taxon>Planctomycetia</taxon>
        <taxon>Pirellulales</taxon>
        <taxon>Pirellulaceae</taxon>
        <taxon>Rhodopirellula</taxon>
    </lineage>
</organism>
<feature type="transmembrane region" description="Helical" evidence="1">
    <location>
        <begin position="78"/>
        <end position="103"/>
    </location>
</feature>
<keyword evidence="1" id="KW-1133">Transmembrane helix</keyword>
<dbReference type="EMBL" id="NIZW01000002">
    <property type="protein sequence ID" value="PHQ36395.1"/>
    <property type="molecule type" value="Genomic_DNA"/>
</dbReference>
<dbReference type="RefSeq" id="WP_099259295.1">
    <property type="nucleotide sequence ID" value="NZ_NIZW01000002.1"/>
</dbReference>
<keyword evidence="3" id="KW-1185">Reference proteome</keyword>
<proteinExistence type="predicted"/>
<dbReference type="OrthoDB" id="27509at2"/>
<comment type="caution">
    <text evidence="2">The sequence shown here is derived from an EMBL/GenBank/DDBJ whole genome shotgun (WGS) entry which is preliminary data.</text>
</comment>
<protein>
    <recommendedName>
        <fullName evidence="4">DUF1772 domain-containing protein</fullName>
    </recommendedName>
</protein>
<feature type="transmembrane region" description="Helical" evidence="1">
    <location>
        <begin position="124"/>
        <end position="145"/>
    </location>
</feature>
<dbReference type="GeneID" id="90607243"/>
<evidence type="ECO:0000313" key="3">
    <source>
        <dbReference type="Proteomes" id="UP000225740"/>
    </source>
</evidence>
<feature type="transmembrane region" description="Helical" evidence="1">
    <location>
        <begin position="50"/>
        <end position="72"/>
    </location>
</feature>
<name>A0A2G1WBI2_9BACT</name>
<dbReference type="AlphaFoldDB" id="A0A2G1WBI2"/>
<evidence type="ECO:0008006" key="4">
    <source>
        <dbReference type="Google" id="ProtNLM"/>
    </source>
</evidence>
<evidence type="ECO:0000256" key="1">
    <source>
        <dbReference type="SAM" id="Phobius"/>
    </source>
</evidence>
<sequence length="149" mass="16516">MNANLLLLLNALSTWYMVGLIWMVQVVHYKMFDRVGEEVFARYATDHARLITPIVAVPMLIEIATAAGLLILRPGNLSFAWAVSGLILLVVIWTSTAALQVPAHGKLASGFRPDVYSTLVTTNWIRTVAWSIRGVMVGWALWTLLPVRA</sequence>
<feature type="transmembrane region" description="Helical" evidence="1">
    <location>
        <begin position="6"/>
        <end position="29"/>
    </location>
</feature>
<keyword evidence="1" id="KW-0812">Transmembrane</keyword>